<name>A0A939GA34_9BACT</name>
<dbReference type="RefSeq" id="WP_207338572.1">
    <property type="nucleotide sequence ID" value="NZ_JAFMYU010000034.1"/>
</dbReference>
<dbReference type="AlphaFoldDB" id="A0A939GA34"/>
<dbReference type="EMBL" id="JAFMYU010000034">
    <property type="protein sequence ID" value="MBO0934606.1"/>
    <property type="molecule type" value="Genomic_DNA"/>
</dbReference>
<protein>
    <submittedName>
        <fullName evidence="1">Uncharacterized protein</fullName>
    </submittedName>
</protein>
<keyword evidence="2" id="KW-1185">Reference proteome</keyword>
<sequence length="74" mass="8771">METVIQKLAEQSPTIGVMIVMFYYQRQDHAAQIERMCLEKADLLAKYVENTKVIQEMRGAIDRFTERLENLKHR</sequence>
<reference evidence="1 2" key="1">
    <citation type="submission" date="2021-03" db="EMBL/GenBank/DDBJ databases">
        <title>Fibrella sp. HMF5036 genome sequencing and assembly.</title>
        <authorList>
            <person name="Kang H."/>
            <person name="Kim H."/>
            <person name="Bae S."/>
            <person name="Joh K."/>
        </authorList>
    </citation>
    <scope>NUCLEOTIDE SEQUENCE [LARGE SCALE GENOMIC DNA]</scope>
    <source>
        <strain evidence="1 2">HMF5036</strain>
    </source>
</reference>
<dbReference type="Proteomes" id="UP000664795">
    <property type="component" value="Unassembled WGS sequence"/>
</dbReference>
<proteinExistence type="predicted"/>
<accession>A0A939GA34</accession>
<comment type="caution">
    <text evidence="1">The sequence shown here is derived from an EMBL/GenBank/DDBJ whole genome shotgun (WGS) entry which is preliminary data.</text>
</comment>
<evidence type="ECO:0000313" key="1">
    <source>
        <dbReference type="EMBL" id="MBO0934606.1"/>
    </source>
</evidence>
<gene>
    <name evidence="1" type="ORF">J2I48_26585</name>
</gene>
<organism evidence="1 2">
    <name type="scientific">Fibrella aquatilis</name>
    <dbReference type="NCBI Taxonomy" id="2817059"/>
    <lineage>
        <taxon>Bacteria</taxon>
        <taxon>Pseudomonadati</taxon>
        <taxon>Bacteroidota</taxon>
        <taxon>Cytophagia</taxon>
        <taxon>Cytophagales</taxon>
        <taxon>Spirosomataceae</taxon>
        <taxon>Fibrella</taxon>
    </lineage>
</organism>
<evidence type="ECO:0000313" key="2">
    <source>
        <dbReference type="Proteomes" id="UP000664795"/>
    </source>
</evidence>